<comment type="caution">
    <text evidence="5">The sequence shown here is derived from an EMBL/GenBank/DDBJ whole genome shotgun (WGS) entry which is preliminary data.</text>
</comment>
<dbReference type="Proteomes" id="UP001445335">
    <property type="component" value="Unassembled WGS sequence"/>
</dbReference>
<dbReference type="Gene3D" id="3.30.310.210">
    <property type="match status" value="2"/>
</dbReference>
<dbReference type="GO" id="GO:0003723">
    <property type="term" value="F:RNA binding"/>
    <property type="evidence" value="ECO:0007669"/>
    <property type="project" value="UniProtKB-UniRule"/>
</dbReference>
<gene>
    <name evidence="5" type="ORF">WJX81_000504</name>
</gene>
<dbReference type="InterPro" id="IPR004088">
    <property type="entry name" value="KH_dom_type_1"/>
</dbReference>
<name>A0AAW1QJF8_9CHLO</name>
<evidence type="ECO:0000313" key="5">
    <source>
        <dbReference type="EMBL" id="KAK9821553.1"/>
    </source>
</evidence>
<feature type="compositionally biased region" description="Low complexity" evidence="3">
    <location>
        <begin position="446"/>
        <end position="466"/>
    </location>
</feature>
<dbReference type="PROSITE" id="PS50084">
    <property type="entry name" value="KH_TYPE_1"/>
    <property type="match status" value="4"/>
</dbReference>
<reference evidence="5 6" key="1">
    <citation type="journal article" date="2024" name="Nat. Commun.">
        <title>Phylogenomics reveals the evolutionary origins of lichenization in chlorophyte algae.</title>
        <authorList>
            <person name="Puginier C."/>
            <person name="Libourel C."/>
            <person name="Otte J."/>
            <person name="Skaloud P."/>
            <person name="Haon M."/>
            <person name="Grisel S."/>
            <person name="Petersen M."/>
            <person name="Berrin J.G."/>
            <person name="Delaux P.M."/>
            <person name="Dal Grande F."/>
            <person name="Keller J."/>
        </authorList>
    </citation>
    <scope>NUCLEOTIDE SEQUENCE [LARGE SCALE GENOMIC DNA]</scope>
    <source>
        <strain evidence="5 6">SAG 245.80</strain>
    </source>
</reference>
<dbReference type="EMBL" id="JALJOU010000100">
    <property type="protein sequence ID" value="KAK9821553.1"/>
    <property type="molecule type" value="Genomic_DNA"/>
</dbReference>
<evidence type="ECO:0000256" key="3">
    <source>
        <dbReference type="SAM" id="MobiDB-lite"/>
    </source>
</evidence>
<feature type="domain" description="K Homology" evidence="4">
    <location>
        <begin position="273"/>
        <end position="350"/>
    </location>
</feature>
<keyword evidence="1" id="KW-0677">Repeat</keyword>
<organism evidence="5 6">
    <name type="scientific">Elliptochloris bilobata</name>
    <dbReference type="NCBI Taxonomy" id="381761"/>
    <lineage>
        <taxon>Eukaryota</taxon>
        <taxon>Viridiplantae</taxon>
        <taxon>Chlorophyta</taxon>
        <taxon>core chlorophytes</taxon>
        <taxon>Trebouxiophyceae</taxon>
        <taxon>Trebouxiophyceae incertae sedis</taxon>
        <taxon>Elliptochloris clade</taxon>
        <taxon>Elliptochloris</taxon>
    </lineage>
</organism>
<evidence type="ECO:0000259" key="4">
    <source>
        <dbReference type="SMART" id="SM00322"/>
    </source>
</evidence>
<evidence type="ECO:0000313" key="6">
    <source>
        <dbReference type="Proteomes" id="UP001445335"/>
    </source>
</evidence>
<feature type="region of interest" description="Disordered" evidence="3">
    <location>
        <begin position="230"/>
        <end position="263"/>
    </location>
</feature>
<proteinExistence type="predicted"/>
<dbReference type="SMART" id="SM00322">
    <property type="entry name" value="KH"/>
    <property type="match status" value="5"/>
</dbReference>
<dbReference type="SUPFAM" id="SSF54791">
    <property type="entry name" value="Eukaryotic type KH-domain (KH-domain type I)"/>
    <property type="match status" value="4"/>
</dbReference>
<feature type="domain" description="K Homology" evidence="4">
    <location>
        <begin position="113"/>
        <end position="188"/>
    </location>
</feature>
<feature type="compositionally biased region" description="Low complexity" evidence="3">
    <location>
        <begin position="480"/>
        <end position="494"/>
    </location>
</feature>
<dbReference type="Gene3D" id="3.30.1370.10">
    <property type="entry name" value="K Homology domain, type 1"/>
    <property type="match status" value="1"/>
</dbReference>
<keyword evidence="6" id="KW-1185">Reference proteome</keyword>
<keyword evidence="2" id="KW-0694">RNA-binding</keyword>
<dbReference type="InterPro" id="IPR004087">
    <property type="entry name" value="KH_dom"/>
</dbReference>
<feature type="domain" description="K Homology" evidence="4">
    <location>
        <begin position="358"/>
        <end position="435"/>
    </location>
</feature>
<evidence type="ECO:0000256" key="2">
    <source>
        <dbReference type="PROSITE-ProRule" id="PRU00117"/>
    </source>
</evidence>
<feature type="domain" description="K Homology" evidence="4">
    <location>
        <begin position="26"/>
        <end position="102"/>
    </location>
</feature>
<sequence>MHSDAYIYQVGRREGSAKRHAHAPGPAVFYRVLCPALRIGNVIGKGGDIIQHLRTDTGARIKVEPLLPGCPERVIAILAPDRPGERWCDAQQALFRVHERITAPDLDGAQDSDSMIVRLLVDPTQVGCILGKGGGVITDLRRATGASIRVMSKQDVPACAERGDEVLQVSGDAVRVLDALQQVSARLRSCPTRQPIHLGRGSQGSQPGRHIAITASASAFSPAASAAPVCRDGAGGAAPAQGGHADRDPGGPTPSASDELPPHLLGASVSQRVEIEYRVLVPDLLIGSIIGRGGEVVRRIRTETVARVKVFEARAGGCTDRVVVVTSADNGAEPMCAAQEALQRVGMCLMEAGSLPPAASELRLLLPAAQARALGGRDGGRLAALACEAGAAARLEALGARERPSAANPGDEIAALEGAPVAVMEVLRKLSQMLRIWQARTAAAHAASPPARGGSPASARSSPASGLETPARRVTSVPLHGAHASPHSSARPPSQGRPLPRSSLAGRCTDGHGGGSMAAATATLVLTPAQVGCILGRGGVNITHIRQISGAHVRLSEARPGVAERILEMGGALEQVQSAQSLVQGFLLGGGAIGR</sequence>
<dbReference type="PANTHER" id="PTHR10288">
    <property type="entry name" value="KH DOMAIN CONTAINING RNA BINDING PROTEIN"/>
    <property type="match status" value="1"/>
</dbReference>
<protein>
    <recommendedName>
        <fullName evidence="4">K Homology domain-containing protein</fullName>
    </recommendedName>
</protein>
<feature type="region of interest" description="Disordered" evidence="3">
    <location>
        <begin position="446"/>
        <end position="513"/>
    </location>
</feature>
<dbReference type="InterPro" id="IPR036612">
    <property type="entry name" value="KH_dom_type_1_sf"/>
</dbReference>
<feature type="domain" description="K Homology" evidence="4">
    <location>
        <begin position="518"/>
        <end position="588"/>
    </location>
</feature>
<dbReference type="AlphaFoldDB" id="A0AAW1QJF8"/>
<evidence type="ECO:0000256" key="1">
    <source>
        <dbReference type="ARBA" id="ARBA00022737"/>
    </source>
</evidence>
<dbReference type="CDD" id="cd22459">
    <property type="entry name" value="KH-I_PEPPER_rpt1_like"/>
    <property type="match status" value="2"/>
</dbReference>
<accession>A0AAW1QJF8</accession>
<dbReference type="Pfam" id="PF00013">
    <property type="entry name" value="KH_1"/>
    <property type="match status" value="4"/>
</dbReference>